<dbReference type="InterPro" id="IPR027417">
    <property type="entry name" value="P-loop_NTPase"/>
</dbReference>
<name>A0A2K8P0Q1_9MOLU</name>
<dbReference type="GO" id="GO:0006260">
    <property type="term" value="P:DNA replication"/>
    <property type="evidence" value="ECO:0007669"/>
    <property type="project" value="TreeGrafter"/>
</dbReference>
<keyword evidence="3" id="KW-1185">Reference proteome</keyword>
<feature type="domain" description="AAA+ ATPase" evidence="1">
    <location>
        <begin position="163"/>
        <end position="296"/>
    </location>
</feature>
<dbReference type="CDD" id="cd00009">
    <property type="entry name" value="AAA"/>
    <property type="match status" value="1"/>
</dbReference>
<dbReference type="Gene3D" id="3.40.50.300">
    <property type="entry name" value="P-loop containing nucleotide triphosphate hydrolases"/>
    <property type="match status" value="1"/>
</dbReference>
<dbReference type="InterPro" id="IPR002611">
    <property type="entry name" value="IstB_ATP-bd"/>
</dbReference>
<reference evidence="2 3" key="1">
    <citation type="submission" date="2017-11" db="EMBL/GenBank/DDBJ databases">
        <title>Genome sequence of Entomoplasma somnilux PYAN-1 (ATCC 49194).</title>
        <authorList>
            <person name="Lo W.-S."/>
            <person name="Gasparich G.E."/>
            <person name="Kuo C.-H."/>
        </authorList>
    </citation>
    <scope>NUCLEOTIDE SEQUENCE [LARGE SCALE GENOMIC DNA]</scope>
    <source>
        <strain evidence="2 3">PYAN-1</strain>
    </source>
</reference>
<proteinExistence type="predicted"/>
<evidence type="ECO:0000313" key="2">
    <source>
        <dbReference type="EMBL" id="ATZ18581.1"/>
    </source>
</evidence>
<sequence length="316" mass="36818">MLEKELIHKIANDKQLKTLVNDIRGQLISKNIPDSIDKTEKIILGNLETIEEYLAKHIQCDSNPLDECLQINKGYEDSITYESGVFYLGIKHCEHWYHDHKYENLKKSFIYIDYDLDQFNYNIKEYLLNELNPESNLFTPEEIGFRKSFFKNVVTSFFEKNQSTKGIYLQGEPGVGKTTLMKVIANEFAYRGEKQIAFIAVPNLISLVKDSFNLKSEKNVSLTEKLKKADVLFLDDIGAENVTSWLRDDLLFSILNFRMENNKLTFFTSNFDFNKLNLSYKIKGADSRIESIKQKRFIERIKALTVVYQLNGNSHR</sequence>
<evidence type="ECO:0000313" key="3">
    <source>
        <dbReference type="Proteomes" id="UP000232230"/>
    </source>
</evidence>
<organism evidence="2 3">
    <name type="scientific">Williamsoniiplasma somnilux</name>
    <dbReference type="NCBI Taxonomy" id="215578"/>
    <lineage>
        <taxon>Bacteria</taxon>
        <taxon>Bacillati</taxon>
        <taxon>Mycoplasmatota</taxon>
        <taxon>Mollicutes</taxon>
        <taxon>Entomoplasmatales</taxon>
        <taxon>Williamsoniiplasma</taxon>
    </lineage>
</organism>
<dbReference type="Proteomes" id="UP000232230">
    <property type="component" value="Chromosome"/>
</dbReference>
<dbReference type="SUPFAM" id="SSF52540">
    <property type="entry name" value="P-loop containing nucleoside triphosphate hydrolases"/>
    <property type="match status" value="1"/>
</dbReference>
<dbReference type="Pfam" id="PF01695">
    <property type="entry name" value="IstB_IS21"/>
    <property type="match status" value="1"/>
</dbReference>
<dbReference type="GO" id="GO:0005524">
    <property type="term" value="F:ATP binding"/>
    <property type="evidence" value="ECO:0007669"/>
    <property type="project" value="InterPro"/>
</dbReference>
<dbReference type="SMART" id="SM00382">
    <property type="entry name" value="AAA"/>
    <property type="match status" value="1"/>
</dbReference>
<accession>A0A2K8P0Q1</accession>
<dbReference type="InterPro" id="IPR003593">
    <property type="entry name" value="AAA+_ATPase"/>
</dbReference>
<protein>
    <submittedName>
        <fullName evidence="2">Primosomal protein DnaI</fullName>
    </submittedName>
</protein>
<dbReference type="AlphaFoldDB" id="A0A2K8P0Q1"/>
<gene>
    <name evidence="2" type="primary">dnaI</name>
    <name evidence="2" type="ORF">ESOMN_v1c01960</name>
</gene>
<dbReference type="EMBL" id="CP024965">
    <property type="protein sequence ID" value="ATZ18581.1"/>
    <property type="molecule type" value="Genomic_DNA"/>
</dbReference>
<dbReference type="PANTHER" id="PTHR30050:SF8">
    <property type="entry name" value="PRIMOSOMAL PROTEIN DNAI"/>
    <property type="match status" value="1"/>
</dbReference>
<dbReference type="PANTHER" id="PTHR30050">
    <property type="entry name" value="CHROMOSOMAL REPLICATION INITIATOR PROTEIN DNAA"/>
    <property type="match status" value="1"/>
</dbReference>
<dbReference type="RefSeq" id="WP_024863733.1">
    <property type="nucleotide sequence ID" value="NZ_CP024965.1"/>
</dbReference>
<dbReference type="KEGG" id="esx:ESOMN_v1c01960"/>
<evidence type="ECO:0000259" key="1">
    <source>
        <dbReference type="SMART" id="SM00382"/>
    </source>
</evidence>